<dbReference type="Proteomes" id="UP000054047">
    <property type="component" value="Unassembled WGS sequence"/>
</dbReference>
<evidence type="ECO:0000256" key="1">
    <source>
        <dbReference type="SAM" id="MobiDB-lite"/>
    </source>
</evidence>
<evidence type="ECO:0000313" key="2">
    <source>
        <dbReference type="EMBL" id="KIH54062.1"/>
    </source>
</evidence>
<accession>A0A0C2CW14</accession>
<feature type="region of interest" description="Disordered" evidence="1">
    <location>
        <begin position="1"/>
        <end position="34"/>
    </location>
</feature>
<evidence type="ECO:0000313" key="3">
    <source>
        <dbReference type="Proteomes" id="UP000054047"/>
    </source>
</evidence>
<keyword evidence="3" id="KW-1185">Reference proteome</keyword>
<sequence length="34" mass="3967">MNYQKNTSVHVPEWQQRPENSGDPSHHPETLPEP</sequence>
<name>A0A0C2CW14_9BILA</name>
<organism evidence="2 3">
    <name type="scientific">Ancylostoma duodenale</name>
    <dbReference type="NCBI Taxonomy" id="51022"/>
    <lineage>
        <taxon>Eukaryota</taxon>
        <taxon>Metazoa</taxon>
        <taxon>Ecdysozoa</taxon>
        <taxon>Nematoda</taxon>
        <taxon>Chromadorea</taxon>
        <taxon>Rhabditida</taxon>
        <taxon>Rhabditina</taxon>
        <taxon>Rhabditomorpha</taxon>
        <taxon>Strongyloidea</taxon>
        <taxon>Ancylostomatidae</taxon>
        <taxon>Ancylostomatinae</taxon>
        <taxon>Ancylostoma</taxon>
    </lineage>
</organism>
<feature type="compositionally biased region" description="Basic and acidic residues" evidence="1">
    <location>
        <begin position="24"/>
        <end position="34"/>
    </location>
</feature>
<protein>
    <submittedName>
        <fullName evidence="2">Uncharacterized protein</fullName>
    </submittedName>
</protein>
<dbReference type="EMBL" id="KN739793">
    <property type="protein sequence ID" value="KIH54062.1"/>
    <property type="molecule type" value="Genomic_DNA"/>
</dbReference>
<proteinExistence type="predicted"/>
<gene>
    <name evidence="2" type="ORF">ANCDUO_15794</name>
</gene>
<reference evidence="2 3" key="1">
    <citation type="submission" date="2013-12" db="EMBL/GenBank/DDBJ databases">
        <title>Draft genome of the parsitic nematode Ancylostoma duodenale.</title>
        <authorList>
            <person name="Mitreva M."/>
        </authorList>
    </citation>
    <scope>NUCLEOTIDE SEQUENCE [LARGE SCALE GENOMIC DNA]</scope>
    <source>
        <strain evidence="2 3">Zhejiang</strain>
    </source>
</reference>
<dbReference type="AlphaFoldDB" id="A0A0C2CW14"/>